<evidence type="ECO:0000313" key="12">
    <source>
        <dbReference type="Proteomes" id="UP000601990"/>
    </source>
</evidence>
<keyword evidence="4" id="KW-0548">Nucleotidyltransferase</keyword>
<evidence type="ECO:0000256" key="4">
    <source>
        <dbReference type="ARBA" id="ARBA00022695"/>
    </source>
</evidence>
<keyword evidence="12" id="KW-1185">Reference proteome</keyword>
<comment type="similarity">
    <text evidence="9">Belongs to the MntA antitoxin family.</text>
</comment>
<evidence type="ECO:0000256" key="1">
    <source>
        <dbReference type="ARBA" id="ARBA00001946"/>
    </source>
</evidence>
<keyword evidence="8" id="KW-0460">Magnesium</keyword>
<dbReference type="CDD" id="cd05403">
    <property type="entry name" value="NT_KNTase_like"/>
    <property type="match status" value="1"/>
</dbReference>
<name>A0ABX1N8C5_9RHOO</name>
<dbReference type="Pfam" id="PF01909">
    <property type="entry name" value="NTP_transf_2"/>
    <property type="match status" value="1"/>
</dbReference>
<keyword evidence="2" id="KW-1277">Toxin-antitoxin system</keyword>
<evidence type="ECO:0000256" key="6">
    <source>
        <dbReference type="ARBA" id="ARBA00022741"/>
    </source>
</evidence>
<keyword evidence="5" id="KW-0479">Metal-binding</keyword>
<comment type="cofactor">
    <cofactor evidence="1">
        <name>Mg(2+)</name>
        <dbReference type="ChEBI" id="CHEBI:18420"/>
    </cofactor>
</comment>
<dbReference type="EMBL" id="WTVH01000117">
    <property type="protein sequence ID" value="NMF95498.1"/>
    <property type="molecule type" value="Genomic_DNA"/>
</dbReference>
<dbReference type="InterPro" id="IPR002934">
    <property type="entry name" value="Polymerase_NTP_transf_dom"/>
</dbReference>
<keyword evidence="6" id="KW-0547">Nucleotide-binding</keyword>
<evidence type="ECO:0000256" key="9">
    <source>
        <dbReference type="ARBA" id="ARBA00038276"/>
    </source>
</evidence>
<accession>A0ABX1N8C5</accession>
<keyword evidence="3" id="KW-0808">Transferase</keyword>
<dbReference type="InterPro" id="IPR043519">
    <property type="entry name" value="NT_sf"/>
</dbReference>
<dbReference type="PANTHER" id="PTHR33571:SF12">
    <property type="entry name" value="BSL3053 PROTEIN"/>
    <property type="match status" value="1"/>
</dbReference>
<organism evidence="11 12">
    <name type="scientific">Aromatoleum buckelii</name>
    <dbReference type="NCBI Taxonomy" id="200254"/>
    <lineage>
        <taxon>Bacteria</taxon>
        <taxon>Pseudomonadati</taxon>
        <taxon>Pseudomonadota</taxon>
        <taxon>Betaproteobacteria</taxon>
        <taxon>Rhodocyclales</taxon>
        <taxon>Rhodocyclaceae</taxon>
        <taxon>Aromatoleum</taxon>
    </lineage>
</organism>
<dbReference type="InterPro" id="IPR052038">
    <property type="entry name" value="Type-VII_TA_antitoxin"/>
</dbReference>
<protein>
    <recommendedName>
        <fullName evidence="10">Polymerase nucleotidyl transferase domain-containing protein</fullName>
    </recommendedName>
</protein>
<evidence type="ECO:0000313" key="11">
    <source>
        <dbReference type="EMBL" id="NMF95498.1"/>
    </source>
</evidence>
<reference evidence="11" key="1">
    <citation type="submission" date="2019-12" db="EMBL/GenBank/DDBJ databases">
        <title>Comparative genomics gives insights into the taxonomy of the Azoarcus-Aromatoleum group and reveals separate origins of nif in the plant-associated Azoarcus and non-plant-associated Aromatoleum sub-groups.</title>
        <authorList>
            <person name="Lafos M."/>
            <person name="Maluk M."/>
            <person name="Batista M."/>
            <person name="Junghare M."/>
            <person name="Carmona M."/>
            <person name="Faoro H."/>
            <person name="Cruz L.M."/>
            <person name="Battistoni F."/>
            <person name="De Souza E."/>
            <person name="Pedrosa F."/>
            <person name="Chen W.-M."/>
            <person name="Poole P.S."/>
            <person name="Dixon R.A."/>
            <person name="James E.K."/>
        </authorList>
    </citation>
    <scope>NUCLEOTIDE SEQUENCE</scope>
    <source>
        <strain evidence="11">U120</strain>
    </source>
</reference>
<proteinExistence type="inferred from homology"/>
<evidence type="ECO:0000256" key="7">
    <source>
        <dbReference type="ARBA" id="ARBA00022840"/>
    </source>
</evidence>
<evidence type="ECO:0000256" key="2">
    <source>
        <dbReference type="ARBA" id="ARBA00022649"/>
    </source>
</evidence>
<feature type="domain" description="Polymerase nucleotidyl transferase" evidence="10">
    <location>
        <begin position="12"/>
        <end position="95"/>
    </location>
</feature>
<dbReference type="PANTHER" id="PTHR33571">
    <property type="entry name" value="SSL8005 PROTEIN"/>
    <property type="match status" value="1"/>
</dbReference>
<dbReference type="Proteomes" id="UP000601990">
    <property type="component" value="Unassembled WGS sequence"/>
</dbReference>
<evidence type="ECO:0000259" key="10">
    <source>
        <dbReference type="Pfam" id="PF01909"/>
    </source>
</evidence>
<evidence type="ECO:0000256" key="3">
    <source>
        <dbReference type="ARBA" id="ARBA00022679"/>
    </source>
</evidence>
<dbReference type="SUPFAM" id="SSF81301">
    <property type="entry name" value="Nucleotidyltransferase"/>
    <property type="match status" value="1"/>
</dbReference>
<gene>
    <name evidence="11" type="ORF">GO608_19635</name>
</gene>
<evidence type="ECO:0000256" key="8">
    <source>
        <dbReference type="ARBA" id="ARBA00022842"/>
    </source>
</evidence>
<sequence>MIALVESQRARIAELCRSLGVQRLDLFGSGVRGDYSPSSSDLDFLVEFNDSPPAKYAEAWLTLHEELELLFGRPIDLVTSSAMTNPYFRDRVLQTRETVYAP</sequence>
<dbReference type="Gene3D" id="3.30.460.10">
    <property type="entry name" value="Beta Polymerase, domain 2"/>
    <property type="match status" value="1"/>
</dbReference>
<evidence type="ECO:0000256" key="5">
    <source>
        <dbReference type="ARBA" id="ARBA00022723"/>
    </source>
</evidence>
<comment type="caution">
    <text evidence="11">The sequence shown here is derived from an EMBL/GenBank/DDBJ whole genome shotgun (WGS) entry which is preliminary data.</text>
</comment>
<keyword evidence="7" id="KW-0067">ATP-binding</keyword>